<dbReference type="Proteomes" id="UP000515679">
    <property type="component" value="Chromosome"/>
</dbReference>
<name>A0A7G5BZE0_9BACL</name>
<organism evidence="2 3">
    <name type="scientific">Cohnella cholangitidis</name>
    <dbReference type="NCBI Taxonomy" id="2598458"/>
    <lineage>
        <taxon>Bacteria</taxon>
        <taxon>Bacillati</taxon>
        <taxon>Bacillota</taxon>
        <taxon>Bacilli</taxon>
        <taxon>Bacillales</taxon>
        <taxon>Paenibacillaceae</taxon>
        <taxon>Cohnella</taxon>
    </lineage>
</organism>
<feature type="domain" description="NAD-dependent epimerase/dehydratase" evidence="1">
    <location>
        <begin position="11"/>
        <end position="212"/>
    </location>
</feature>
<dbReference type="EMBL" id="CP041969">
    <property type="protein sequence ID" value="QMV42324.1"/>
    <property type="molecule type" value="Genomic_DNA"/>
</dbReference>
<reference evidence="2 3" key="1">
    <citation type="submission" date="2019-07" db="EMBL/GenBank/DDBJ databases">
        <authorList>
            <person name="Kim J.K."/>
            <person name="Cheong H.-M."/>
            <person name="Choi Y."/>
            <person name="Hwang K.J."/>
            <person name="Lee S."/>
            <person name="Choi C."/>
        </authorList>
    </citation>
    <scope>NUCLEOTIDE SEQUENCE [LARGE SCALE GENOMIC DNA]</scope>
    <source>
        <strain evidence="2 3">KS 22</strain>
    </source>
</reference>
<keyword evidence="3" id="KW-1185">Reference proteome</keyword>
<gene>
    <name evidence="2" type="ORF">FPL14_14815</name>
</gene>
<evidence type="ECO:0000259" key="1">
    <source>
        <dbReference type="Pfam" id="PF01370"/>
    </source>
</evidence>
<dbReference type="RefSeq" id="WP_182303716.1">
    <property type="nucleotide sequence ID" value="NZ_CP041969.1"/>
</dbReference>
<dbReference type="AlphaFoldDB" id="A0A7G5BZE0"/>
<dbReference type="InterPro" id="IPR001509">
    <property type="entry name" value="Epimerase_deHydtase"/>
</dbReference>
<dbReference type="KEGG" id="cchl:FPL14_14815"/>
<evidence type="ECO:0000313" key="2">
    <source>
        <dbReference type="EMBL" id="QMV42324.1"/>
    </source>
</evidence>
<protein>
    <submittedName>
        <fullName evidence="2">NAD-dependent epimerase/dehydratase family protein</fullName>
    </submittedName>
</protein>
<dbReference type="Pfam" id="PF01370">
    <property type="entry name" value="Epimerase"/>
    <property type="match status" value="1"/>
</dbReference>
<sequence>MMQNHTHVIFGTGPLGMALMRELRSRGVKDIRMVNRSGRIQGEEQVCVIKGDASNVAETIVICENASVVYHCAQPGYLNWPKQFPAITNGILEGAASADAKLVYADNMYMYGRVHAPLRESLPYRAEGHKGTTRAWMAQKLLDAHNAGRARVAIGRASDFYGPGVTQSFMGERVFGRALSGKPIDVFGNFNMPHTYTYIDDFARGLAILGNEERSLGESWHIPSAETITTGQLLQIIFDELGLKSKVRASTRGMVSMLSLFIPMMKEIKEIMYEFEQPFIVDHGKFVEAFGELATTPHQEAVRRTLDWYRSMVS</sequence>
<accession>A0A7G5BZE0</accession>
<proteinExistence type="predicted"/>
<evidence type="ECO:0000313" key="3">
    <source>
        <dbReference type="Proteomes" id="UP000515679"/>
    </source>
</evidence>
<dbReference type="InterPro" id="IPR036291">
    <property type="entry name" value="NAD(P)-bd_dom_sf"/>
</dbReference>
<dbReference type="Gene3D" id="3.40.50.720">
    <property type="entry name" value="NAD(P)-binding Rossmann-like Domain"/>
    <property type="match status" value="1"/>
</dbReference>
<dbReference type="SUPFAM" id="SSF51735">
    <property type="entry name" value="NAD(P)-binding Rossmann-fold domains"/>
    <property type="match status" value="1"/>
</dbReference>